<dbReference type="RefSeq" id="WP_071970280.1">
    <property type="nucleotide sequence ID" value="NZ_CP018076.1"/>
</dbReference>
<dbReference type="AlphaFoldDB" id="A0A1J0WE14"/>
<keyword evidence="1" id="KW-0732">Signal</keyword>
<proteinExistence type="predicted"/>
<sequence>MKSDFKVLYCLACVLAAAPLSAQTVIPGDTTIQGDLTISESTSPASGSLYVEDDSVIDGSLCIGNTCTTNETFANDVTLRFQYTQNTIEFNDTSGPSNPDRDWVLRINDNDAGGLEKFAVEDATAGTTPFTIAGGAPDNALFLASDGKLGLGTMFPASELHIVGPSFPSIRLEQSTSTGNPASTWRMQGNHNEFSIIRSAASFVIEADAPYAAFRIKDNGDVGLGTAVPEEKLHILTTAPNTDSFALFDAQGAGSDSAFRIRQNGTIPTTWEFRNQQSSGRLNVGIAGGNTPFKIDNLAANNLLRLGRNGRPDEVVVTGTLVVNNIDMNVPDYVFADDYALKPLPEVRAFIDANSHLPDVPSEAEIRAEGVDLTQMQMTLLKKVEELTLYTLEQEARLAEVDALRAELAELKALIRTRQP</sequence>
<protein>
    <submittedName>
        <fullName evidence="2">Uncharacterized protein</fullName>
    </submittedName>
</protein>
<dbReference type="OrthoDB" id="4463518at2"/>
<gene>
    <name evidence="2" type="ORF">BOO69_03285</name>
</gene>
<dbReference type="Proteomes" id="UP000181897">
    <property type="component" value="Chromosome"/>
</dbReference>
<organism evidence="2 3">
    <name type="scientific">Sulfitobacter alexandrii</name>
    <dbReference type="NCBI Taxonomy" id="1917485"/>
    <lineage>
        <taxon>Bacteria</taxon>
        <taxon>Pseudomonadati</taxon>
        <taxon>Pseudomonadota</taxon>
        <taxon>Alphaproteobacteria</taxon>
        <taxon>Rhodobacterales</taxon>
        <taxon>Roseobacteraceae</taxon>
        <taxon>Sulfitobacter</taxon>
    </lineage>
</organism>
<evidence type="ECO:0000313" key="3">
    <source>
        <dbReference type="Proteomes" id="UP000181897"/>
    </source>
</evidence>
<feature type="signal peptide" evidence="1">
    <location>
        <begin position="1"/>
        <end position="22"/>
    </location>
</feature>
<dbReference type="KEGG" id="suam:BOO69_03285"/>
<evidence type="ECO:0000313" key="2">
    <source>
        <dbReference type="EMBL" id="APE42548.1"/>
    </source>
</evidence>
<reference evidence="2 3" key="1">
    <citation type="submission" date="2016-11" db="EMBL/GenBank/DDBJ databases">
        <title>Complete genome sequence of Sulfitobacter sp. AM1-D1, a toxic bacteria associated with marine dinoflagellate Alexandrium minutum in East China Sea.</title>
        <authorList>
            <person name="Yang Q."/>
            <person name="Zhang X."/>
            <person name="Tian X."/>
        </authorList>
    </citation>
    <scope>NUCLEOTIDE SEQUENCE [LARGE SCALE GENOMIC DNA]</scope>
    <source>
        <strain evidence="2 3">AM1-D1</strain>
    </source>
</reference>
<dbReference type="EMBL" id="CP018076">
    <property type="protein sequence ID" value="APE42548.1"/>
    <property type="molecule type" value="Genomic_DNA"/>
</dbReference>
<feature type="chain" id="PRO_5013017898" evidence="1">
    <location>
        <begin position="23"/>
        <end position="420"/>
    </location>
</feature>
<name>A0A1J0WE14_9RHOB</name>
<keyword evidence="3" id="KW-1185">Reference proteome</keyword>
<dbReference type="STRING" id="1917485.BOO69_03285"/>
<evidence type="ECO:0000256" key="1">
    <source>
        <dbReference type="SAM" id="SignalP"/>
    </source>
</evidence>
<accession>A0A1J0WE14</accession>